<evidence type="ECO:0000256" key="2">
    <source>
        <dbReference type="ARBA" id="ARBA00022993"/>
    </source>
</evidence>
<evidence type="ECO:0000256" key="1">
    <source>
        <dbReference type="ARBA" id="ARBA00005703"/>
    </source>
</evidence>
<gene>
    <name evidence="5" type="primary">PPCS_3</name>
    <name evidence="5" type="ORF">g.119796</name>
</gene>
<organism evidence="5">
    <name type="scientific">Anthurium amnicola</name>
    <dbReference type="NCBI Taxonomy" id="1678845"/>
    <lineage>
        <taxon>Eukaryota</taxon>
        <taxon>Viridiplantae</taxon>
        <taxon>Streptophyta</taxon>
        <taxon>Embryophyta</taxon>
        <taxon>Tracheophyta</taxon>
        <taxon>Spermatophyta</taxon>
        <taxon>Magnoliopsida</taxon>
        <taxon>Liliopsida</taxon>
        <taxon>Araceae</taxon>
        <taxon>Pothoideae</taxon>
        <taxon>Potheae</taxon>
        <taxon>Anthurium</taxon>
    </lineage>
</organism>
<evidence type="ECO:0000259" key="4">
    <source>
        <dbReference type="Pfam" id="PF04127"/>
    </source>
</evidence>
<dbReference type="InterPro" id="IPR007085">
    <property type="entry name" value="DNA/pantothenate-metab_flavo_C"/>
</dbReference>
<keyword evidence="2" id="KW-0173">Coenzyme A biosynthesis</keyword>
<reference evidence="5" key="1">
    <citation type="submission" date="2015-07" db="EMBL/GenBank/DDBJ databases">
        <title>Transcriptome Assembly of Anthurium amnicola.</title>
        <authorList>
            <person name="Suzuki J."/>
        </authorList>
    </citation>
    <scope>NUCLEOTIDE SEQUENCE</scope>
</reference>
<feature type="domain" description="DNA/pantothenate metabolism flavoprotein C-terminal" evidence="4">
    <location>
        <begin position="204"/>
        <end position="323"/>
    </location>
</feature>
<evidence type="ECO:0000256" key="3">
    <source>
        <dbReference type="ARBA" id="ARBA00060603"/>
    </source>
</evidence>
<dbReference type="Pfam" id="PF04127">
    <property type="entry name" value="DFP"/>
    <property type="match status" value="2"/>
</dbReference>
<dbReference type="PANTHER" id="PTHR12290">
    <property type="entry name" value="CORNICHON-RELATED"/>
    <property type="match status" value="1"/>
</dbReference>
<protein>
    <submittedName>
        <fullName evidence="5">Phosphopantothenate--cysteine ligase</fullName>
    </submittedName>
</protein>
<feature type="non-terminal residue" evidence="5">
    <location>
        <position position="353"/>
    </location>
</feature>
<dbReference type="AlphaFoldDB" id="A0A1D1XZS1"/>
<feature type="domain" description="DNA/pantothenate metabolism flavoprotein C-terminal" evidence="4">
    <location>
        <begin position="80"/>
        <end position="137"/>
    </location>
</feature>
<comment type="pathway">
    <text evidence="3">Cofactor biosynthesis; coenzyme A biosynthesis; CoA from (R)-pantothenate: step 2/5.</text>
</comment>
<sequence length="353" mass="40604">DTCKYLISWLNYYTSFDETFQYINMSTASLFSKSLLDTGTDEVINPDTYFQNNSPPSSLSGDENKINEFVNKHNKSGRRIVLITSGGTTVPLENNTVRFLDNFSAGTRGATSAEYFLEIGYAVIFMHRQFSLQPYSRHYTHSTNCFLDFIELRNDDKIEVNSQYVPKMKSVLEKYQKVKQDGTLLLINFVTVADYLFLLRSATQTMNKLKEHAMFYLAAAVSDFFIPSQKMVQHKIQSAEGGLTLTMDQVPKFLKPMVTNWVPEGFIVSFKLETDPALLVDKSRYALTRYGHQIVIGNLLTRRKLEVTFITKDSELKIQLSEEEINNNVEIESKIIPELVKRHDEWVENARKE</sequence>
<evidence type="ECO:0000313" key="5">
    <source>
        <dbReference type="EMBL" id="JAT47877.1"/>
    </source>
</evidence>
<accession>A0A1D1XZS1</accession>
<dbReference type="GO" id="GO:0004632">
    <property type="term" value="F:phosphopantothenate--cysteine ligase activity"/>
    <property type="evidence" value="ECO:0007669"/>
    <property type="project" value="UniProtKB-ARBA"/>
</dbReference>
<keyword evidence="5" id="KW-0436">Ligase</keyword>
<feature type="non-terminal residue" evidence="5">
    <location>
        <position position="1"/>
    </location>
</feature>
<proteinExistence type="inferred from homology"/>
<dbReference type="InterPro" id="IPR035929">
    <property type="entry name" value="CoaB-like_sf"/>
</dbReference>
<comment type="similarity">
    <text evidence="1">Belongs to the PPC synthetase family.</text>
</comment>
<name>A0A1D1XZS1_9ARAE</name>
<dbReference type="FunFam" id="3.40.50.10300:FF:000002">
    <property type="entry name" value="Phosphopantothenate--cysteine ligase 2"/>
    <property type="match status" value="1"/>
</dbReference>
<dbReference type="GO" id="GO:0015937">
    <property type="term" value="P:coenzyme A biosynthetic process"/>
    <property type="evidence" value="ECO:0007669"/>
    <property type="project" value="UniProtKB-KW"/>
</dbReference>
<dbReference type="Gene3D" id="3.40.50.10300">
    <property type="entry name" value="CoaB-like"/>
    <property type="match status" value="1"/>
</dbReference>
<dbReference type="EMBL" id="GDJX01020059">
    <property type="protein sequence ID" value="JAT47877.1"/>
    <property type="molecule type" value="Transcribed_RNA"/>
</dbReference>
<dbReference type="SUPFAM" id="SSF102645">
    <property type="entry name" value="CoaB-like"/>
    <property type="match status" value="1"/>
</dbReference>